<evidence type="ECO:0000256" key="2">
    <source>
        <dbReference type="ARBA" id="ARBA00022942"/>
    </source>
</evidence>
<dbReference type="GO" id="GO:0005634">
    <property type="term" value="C:nucleus"/>
    <property type="evidence" value="ECO:0007669"/>
    <property type="project" value="TreeGrafter"/>
</dbReference>
<dbReference type="InterPro" id="IPR048570">
    <property type="entry name" value="PSMD1_RPN2_N"/>
</dbReference>
<dbReference type="PANTHER" id="PTHR10943:SF2">
    <property type="entry name" value="26S PROTEASOME NON-ATPASE REGULATORY SUBUNIT 1"/>
    <property type="match status" value="1"/>
</dbReference>
<dbReference type="SUPFAM" id="SSF48371">
    <property type="entry name" value="ARM repeat"/>
    <property type="match status" value="1"/>
</dbReference>
<dbReference type="GO" id="GO:0034515">
    <property type="term" value="C:proteasome storage granule"/>
    <property type="evidence" value="ECO:0007669"/>
    <property type="project" value="TreeGrafter"/>
</dbReference>
<dbReference type="GO" id="GO:0008540">
    <property type="term" value="C:proteasome regulatory particle, base subcomplex"/>
    <property type="evidence" value="ECO:0007669"/>
    <property type="project" value="TreeGrafter"/>
</dbReference>
<proteinExistence type="predicted"/>
<evidence type="ECO:0000256" key="1">
    <source>
        <dbReference type="ARBA" id="ARBA00022737"/>
    </source>
</evidence>
<feature type="non-terminal residue" evidence="4">
    <location>
        <position position="1"/>
    </location>
</feature>
<accession>A0A146K244</accession>
<keyword evidence="2 4" id="KW-0647">Proteasome</keyword>
<feature type="domain" description="26S proteasome non-ATPase regulatory subunit 1/RPN2 N-terminal" evidence="3">
    <location>
        <begin position="54"/>
        <end position="318"/>
    </location>
</feature>
<evidence type="ECO:0000313" key="4">
    <source>
        <dbReference type="EMBL" id="JAP90970.1"/>
    </source>
</evidence>
<evidence type="ECO:0000259" key="3">
    <source>
        <dbReference type="Pfam" id="PF21505"/>
    </source>
</evidence>
<name>A0A146K244_9EUKA</name>
<gene>
    <name evidence="4" type="ORF">TPC1_17560</name>
</gene>
<dbReference type="GO" id="GO:0043161">
    <property type="term" value="P:proteasome-mediated ubiquitin-dependent protein catabolic process"/>
    <property type="evidence" value="ECO:0007669"/>
    <property type="project" value="TreeGrafter"/>
</dbReference>
<organism evidence="4">
    <name type="scientific">Trepomonas sp. PC1</name>
    <dbReference type="NCBI Taxonomy" id="1076344"/>
    <lineage>
        <taxon>Eukaryota</taxon>
        <taxon>Metamonada</taxon>
        <taxon>Diplomonadida</taxon>
        <taxon>Hexamitidae</taxon>
        <taxon>Hexamitinae</taxon>
        <taxon>Trepomonas</taxon>
    </lineage>
</organism>
<dbReference type="Gene3D" id="1.25.10.10">
    <property type="entry name" value="Leucine-rich Repeat Variant"/>
    <property type="match status" value="1"/>
</dbReference>
<sequence>NSAISDSTNQQLKVLLEQLQTNWFTQSREVIQAFERQAENNPQATLQHEYLAKYFHLAGDYERAAFYAVHSEPMMDLSDRSLFCQAITSAVLDFYIYKHGGGMNGSCISRPDQTIILDPTKTMNQSAKIYQTQITSPGLSKPAAIFQLMESLDMNKIKTIIDHIVSVSSPESILSFKVHVKQLKEEDLNKMSDQHLKIVKTDVLSHDDQEYKKQILKQISHLYLTRNNINEAVQTIIETNDADAAANFLLHFILDNKPNLAIQTAFDFYDKLSTNLVTKIQFLLLQHRNQSNLIPMISDDILSGKITTKLYLDFMQQNSRIDAPAIRTLGKSTTNSESISACFMMHSLMAISSTQYEHKESVANKLEKYPLFGLYSQIGLFFRGHQEISKTYQNLQENMGSSNPYALGGSIFGLALQFVGMNNSDSSVLANLISISDEIGNLPADNRPPVLHGLALALGLMSLGQKTTEISEILFNNLGNVCDCNYALILGIGLINFGNAEFLETEMCANLMEYLCSEHLKEREAAGIALALLCFRQESKVQPLLEKLQEANETNQTSFSNQTVQYEALAIALAYYKTNNVEMCQVLLEKAALMSRQSGAQLCIASLGLILSQSNHAFQLLSMCTRSFDSNVRAGACQAMGQVFANSGNQKVVELLCKMMAEQDEIVKVNAIIAQAFVLQSICGVELPDVMKIEYNEPVGDRQKNCLYKCDYKDDESFERAKNQQKLYGHGNLQDRYKDNYKSRIQHQLTLQQYVTQFRRDLIKLDEQKLLSQRATMLSLGIMNAGGLNLSFKLESDLQVASYVLFLQSFNWYPMMGVLGLCMAPDFMSCVEYTNDQLVDAQVNVYIPTDLYKKYGYSVMSKQVSTSELSMYVQKARLSSQDLKDQKMSENRFKFMKQVRNIAIDEFTKQANNVKLNEILETKADKNQENDDEMKIMETPVRIVDEMVDSVKFITGLGYKAVTCVKRGVCVVEQCEECIVEEE</sequence>
<dbReference type="InterPro" id="IPR016024">
    <property type="entry name" value="ARM-type_fold"/>
</dbReference>
<dbReference type="PANTHER" id="PTHR10943">
    <property type="entry name" value="26S PROTEASOME NON-ATPASE REGULATORY SUBUNIT"/>
    <property type="match status" value="1"/>
</dbReference>
<reference evidence="4" key="1">
    <citation type="submission" date="2015-07" db="EMBL/GenBank/DDBJ databases">
        <title>Adaptation to a free-living lifestyle via gene acquisitions in the diplomonad Trepomonas sp. PC1.</title>
        <authorList>
            <person name="Xu F."/>
            <person name="Jerlstrom-Hultqvist J."/>
            <person name="Kolisko M."/>
            <person name="Simpson A.G.B."/>
            <person name="Roger A.J."/>
            <person name="Svard S.G."/>
            <person name="Andersson J.O."/>
        </authorList>
    </citation>
    <scope>NUCLEOTIDE SEQUENCE</scope>
    <source>
        <strain evidence="4">PC1</strain>
    </source>
</reference>
<dbReference type="EMBL" id="GDID01005636">
    <property type="protein sequence ID" value="JAP90970.1"/>
    <property type="molecule type" value="Transcribed_RNA"/>
</dbReference>
<dbReference type="InterPro" id="IPR011989">
    <property type="entry name" value="ARM-like"/>
</dbReference>
<dbReference type="Pfam" id="PF21505">
    <property type="entry name" value="RPN2_N"/>
    <property type="match status" value="1"/>
</dbReference>
<protein>
    <submittedName>
        <fullName evidence="4">26S proteasome regulatory subunit</fullName>
    </submittedName>
</protein>
<keyword evidence="1" id="KW-0677">Repeat</keyword>
<dbReference type="AlphaFoldDB" id="A0A146K244"/>